<protein>
    <recommendedName>
        <fullName evidence="10">WD40 repeat-like protein</fullName>
    </recommendedName>
</protein>
<evidence type="ECO:0008006" key="10">
    <source>
        <dbReference type="Google" id="ProtNLM"/>
    </source>
</evidence>
<sequence>MNAEVAYAYRERKVEAEPLGEKAYHLRALQHLKLKTVVKESHCSPAHDLSFNLEDRQCSNLFATVGGNQATVYDDMHMGDYVAVVLNFVNMQTEHTKGGELHACSWLNAGACSDHPHGDAYLAVAGSCGDISVISVVEAQVLFLLKGHTTAVVDLASCSTRPGLLASLSKDGNVRIWDVISETCLACFPADATAMAFCPEGNSLVSGGHKGVLHTWELPEQGSATSTESPTKTAAEKHKTGSQDCRRQVLDMEGEAKHFEAIDCMRILPGNRLVTKSGDGRMIVWDLAAKTQISSWKVPSCNPKGGFKEVCRFGTTSRGDYICAGNSLGDVRVYDTITGRQVALVSPIKISAPVRACGLSEDCRHLLAALGNGYIFRYEYRKPSSGEGSPAEDSPAEESEED</sequence>
<keyword evidence="5" id="KW-0804">Transcription</keyword>
<dbReference type="Pfam" id="PF00400">
    <property type="entry name" value="WD40"/>
    <property type="match status" value="1"/>
</dbReference>
<evidence type="ECO:0000256" key="6">
    <source>
        <dbReference type="PROSITE-ProRule" id="PRU00221"/>
    </source>
</evidence>
<dbReference type="PROSITE" id="PS50294">
    <property type="entry name" value="WD_REPEATS_REGION"/>
    <property type="match status" value="1"/>
</dbReference>
<comment type="caution">
    <text evidence="8">The sequence shown here is derived from an EMBL/GenBank/DDBJ whole genome shotgun (WGS) entry which is preliminary data.</text>
</comment>
<dbReference type="EMBL" id="JALJOT010000002">
    <property type="protein sequence ID" value="KAK9917124.1"/>
    <property type="molecule type" value="Genomic_DNA"/>
</dbReference>
<evidence type="ECO:0000256" key="5">
    <source>
        <dbReference type="ARBA" id="ARBA00023163"/>
    </source>
</evidence>
<dbReference type="InterPro" id="IPR051243">
    <property type="entry name" value="PcG_WD-repeat"/>
</dbReference>
<feature type="compositionally biased region" description="Polar residues" evidence="7">
    <location>
        <begin position="222"/>
        <end position="232"/>
    </location>
</feature>
<gene>
    <name evidence="8" type="ORF">WJX75_001120</name>
</gene>
<accession>A0ABR2YYY1</accession>
<feature type="repeat" description="WD" evidence="6">
    <location>
        <begin position="145"/>
        <end position="179"/>
    </location>
</feature>
<reference evidence="8 9" key="1">
    <citation type="journal article" date="2024" name="Nat. Commun.">
        <title>Phylogenomics reveals the evolutionary origins of lichenization in chlorophyte algae.</title>
        <authorList>
            <person name="Puginier C."/>
            <person name="Libourel C."/>
            <person name="Otte J."/>
            <person name="Skaloud P."/>
            <person name="Haon M."/>
            <person name="Grisel S."/>
            <person name="Petersen M."/>
            <person name="Berrin J.G."/>
            <person name="Delaux P.M."/>
            <person name="Dal Grande F."/>
            <person name="Keller J."/>
        </authorList>
    </citation>
    <scope>NUCLEOTIDE SEQUENCE [LARGE SCALE GENOMIC DNA]</scope>
    <source>
        <strain evidence="8 9">SAG 216-7</strain>
    </source>
</reference>
<evidence type="ECO:0000256" key="1">
    <source>
        <dbReference type="ARBA" id="ARBA00008075"/>
    </source>
</evidence>
<dbReference type="Gene3D" id="2.130.10.10">
    <property type="entry name" value="YVTN repeat-like/Quinoprotein amine dehydrogenase"/>
    <property type="match status" value="1"/>
</dbReference>
<evidence type="ECO:0000256" key="7">
    <source>
        <dbReference type="SAM" id="MobiDB-lite"/>
    </source>
</evidence>
<proteinExistence type="inferred from homology"/>
<dbReference type="SMART" id="SM00320">
    <property type="entry name" value="WD40"/>
    <property type="match status" value="5"/>
</dbReference>
<dbReference type="Proteomes" id="UP001491310">
    <property type="component" value="Unassembled WGS sequence"/>
</dbReference>
<keyword evidence="2 6" id="KW-0853">WD repeat</keyword>
<feature type="region of interest" description="Disordered" evidence="7">
    <location>
        <begin position="382"/>
        <end position="402"/>
    </location>
</feature>
<evidence type="ECO:0000256" key="2">
    <source>
        <dbReference type="ARBA" id="ARBA00022574"/>
    </source>
</evidence>
<comment type="similarity">
    <text evidence="1">Belongs to the WD repeat ESC family.</text>
</comment>
<dbReference type="SUPFAM" id="SSF50978">
    <property type="entry name" value="WD40 repeat-like"/>
    <property type="match status" value="1"/>
</dbReference>
<dbReference type="PANTHER" id="PTHR10253">
    <property type="entry name" value="POLYCOMB PROTEIN"/>
    <property type="match status" value="1"/>
</dbReference>
<keyword evidence="3" id="KW-0677">Repeat</keyword>
<dbReference type="InterPro" id="IPR001680">
    <property type="entry name" value="WD40_rpt"/>
</dbReference>
<evidence type="ECO:0000313" key="8">
    <source>
        <dbReference type="EMBL" id="KAK9917124.1"/>
    </source>
</evidence>
<organism evidence="8 9">
    <name type="scientific">Coccomyxa subellipsoidea</name>
    <dbReference type="NCBI Taxonomy" id="248742"/>
    <lineage>
        <taxon>Eukaryota</taxon>
        <taxon>Viridiplantae</taxon>
        <taxon>Chlorophyta</taxon>
        <taxon>core chlorophytes</taxon>
        <taxon>Trebouxiophyceae</taxon>
        <taxon>Trebouxiophyceae incertae sedis</taxon>
        <taxon>Coccomyxaceae</taxon>
        <taxon>Coccomyxa</taxon>
    </lineage>
</organism>
<name>A0ABR2YYY1_9CHLO</name>
<dbReference type="PROSITE" id="PS00678">
    <property type="entry name" value="WD_REPEATS_1"/>
    <property type="match status" value="1"/>
</dbReference>
<keyword evidence="9" id="KW-1185">Reference proteome</keyword>
<feature type="region of interest" description="Disordered" evidence="7">
    <location>
        <begin position="219"/>
        <end position="242"/>
    </location>
</feature>
<dbReference type="InterPro" id="IPR015943">
    <property type="entry name" value="WD40/YVTN_repeat-like_dom_sf"/>
</dbReference>
<keyword evidence="4" id="KW-0805">Transcription regulation</keyword>
<dbReference type="InterPro" id="IPR036322">
    <property type="entry name" value="WD40_repeat_dom_sf"/>
</dbReference>
<dbReference type="InterPro" id="IPR019775">
    <property type="entry name" value="WD40_repeat_CS"/>
</dbReference>
<evidence type="ECO:0000313" key="9">
    <source>
        <dbReference type="Proteomes" id="UP001491310"/>
    </source>
</evidence>
<evidence type="ECO:0000256" key="3">
    <source>
        <dbReference type="ARBA" id="ARBA00022737"/>
    </source>
</evidence>
<evidence type="ECO:0000256" key="4">
    <source>
        <dbReference type="ARBA" id="ARBA00023015"/>
    </source>
</evidence>
<dbReference type="PROSITE" id="PS50082">
    <property type="entry name" value="WD_REPEATS_2"/>
    <property type="match status" value="1"/>
</dbReference>